<dbReference type="GO" id="GO:0032993">
    <property type="term" value="C:protein-DNA complex"/>
    <property type="evidence" value="ECO:0007669"/>
    <property type="project" value="TreeGrafter"/>
</dbReference>
<evidence type="ECO:0000313" key="9">
    <source>
        <dbReference type="Proteomes" id="UP000334019"/>
    </source>
</evidence>
<dbReference type="InterPro" id="IPR000847">
    <property type="entry name" value="LysR_HTH_N"/>
</dbReference>
<dbReference type="Gene3D" id="1.10.10.10">
    <property type="entry name" value="Winged helix-like DNA-binding domain superfamily/Winged helix DNA-binding domain"/>
    <property type="match status" value="1"/>
</dbReference>
<dbReference type="SUPFAM" id="SSF46785">
    <property type="entry name" value="Winged helix' DNA-binding domain"/>
    <property type="match status" value="1"/>
</dbReference>
<evidence type="ECO:0000256" key="5">
    <source>
        <dbReference type="ARBA" id="ARBA00023163"/>
    </source>
</evidence>
<proteinExistence type="inferred from homology"/>
<evidence type="ECO:0000256" key="3">
    <source>
        <dbReference type="ARBA" id="ARBA00023125"/>
    </source>
</evidence>
<keyword evidence="5" id="KW-0804">Transcription</keyword>
<dbReference type="PRINTS" id="PR00039">
    <property type="entry name" value="HTHLYSR"/>
</dbReference>
<dbReference type="AlphaFoldDB" id="A0A5Q2RIQ9"/>
<dbReference type="EMBL" id="CP045851">
    <property type="protein sequence ID" value="QGG95414.1"/>
    <property type="molecule type" value="Genomic_DNA"/>
</dbReference>
<keyword evidence="3" id="KW-0238">DNA-binding</keyword>
<dbReference type="SUPFAM" id="SSF53850">
    <property type="entry name" value="Periplasmic binding protein-like II"/>
    <property type="match status" value="1"/>
</dbReference>
<dbReference type="PROSITE" id="PS50931">
    <property type="entry name" value="HTH_LYSR"/>
    <property type="match status" value="1"/>
</dbReference>
<evidence type="ECO:0000256" key="1">
    <source>
        <dbReference type="ARBA" id="ARBA00009437"/>
    </source>
</evidence>
<keyword evidence="2" id="KW-0805">Transcription regulation</keyword>
<dbReference type="PANTHER" id="PTHR30346">
    <property type="entry name" value="TRANSCRIPTIONAL DUAL REGULATOR HCAR-RELATED"/>
    <property type="match status" value="1"/>
</dbReference>
<dbReference type="InterPro" id="IPR036388">
    <property type="entry name" value="WH-like_DNA-bd_sf"/>
</dbReference>
<evidence type="ECO:0000313" key="8">
    <source>
        <dbReference type="EMBL" id="QGG95414.1"/>
    </source>
</evidence>
<dbReference type="Proteomes" id="UP000334019">
    <property type="component" value="Chromosome"/>
</dbReference>
<keyword evidence="9" id="KW-1185">Reference proteome</keyword>
<evidence type="ECO:0000259" key="7">
    <source>
        <dbReference type="PROSITE" id="PS50931"/>
    </source>
</evidence>
<dbReference type="PANTHER" id="PTHR30346:SF26">
    <property type="entry name" value="HYDROGEN PEROXIDE-INDUCIBLE GENES ACTIVATOR"/>
    <property type="match status" value="1"/>
</dbReference>
<dbReference type="RefSeq" id="WP_153759521.1">
    <property type="nucleotide sequence ID" value="NZ_CP045851.1"/>
</dbReference>
<dbReference type="FunFam" id="1.10.10.10:FF:000001">
    <property type="entry name" value="LysR family transcriptional regulator"/>
    <property type="match status" value="1"/>
</dbReference>
<evidence type="ECO:0000256" key="2">
    <source>
        <dbReference type="ARBA" id="ARBA00023015"/>
    </source>
</evidence>
<accession>A0A5Q2RIQ9</accession>
<dbReference type="GO" id="GO:0003700">
    <property type="term" value="F:DNA-binding transcription factor activity"/>
    <property type="evidence" value="ECO:0007669"/>
    <property type="project" value="InterPro"/>
</dbReference>
<gene>
    <name evidence="8" type="ORF">GH723_10075</name>
</gene>
<reference evidence="8 9" key="1">
    <citation type="submission" date="2019-11" db="EMBL/GenBank/DDBJ databases">
        <authorList>
            <person name="He Y."/>
        </authorList>
    </citation>
    <scope>NUCLEOTIDE SEQUENCE [LARGE SCALE GENOMIC DNA]</scope>
    <source>
        <strain evidence="8 9">SCSIO 58843</strain>
    </source>
</reference>
<dbReference type="Pfam" id="PF03466">
    <property type="entry name" value="LysR_substrate"/>
    <property type="match status" value="1"/>
</dbReference>
<dbReference type="Pfam" id="PF00126">
    <property type="entry name" value="HTH_1"/>
    <property type="match status" value="1"/>
</dbReference>
<evidence type="ECO:0000256" key="4">
    <source>
        <dbReference type="ARBA" id="ARBA00023159"/>
    </source>
</evidence>
<dbReference type="GO" id="GO:0003677">
    <property type="term" value="F:DNA binding"/>
    <property type="evidence" value="ECO:0007669"/>
    <property type="project" value="UniProtKB-KW"/>
</dbReference>
<keyword evidence="4" id="KW-0010">Activator</keyword>
<dbReference type="Gene3D" id="3.40.190.10">
    <property type="entry name" value="Periplasmic binding protein-like II"/>
    <property type="match status" value="2"/>
</dbReference>
<dbReference type="CDD" id="cd08411">
    <property type="entry name" value="PBP2_OxyR"/>
    <property type="match status" value="1"/>
</dbReference>
<comment type="similarity">
    <text evidence="1">Belongs to the LysR transcriptional regulatory family.</text>
</comment>
<organism evidence="8 9">
    <name type="scientific">Actinomarinicola tropica</name>
    <dbReference type="NCBI Taxonomy" id="2789776"/>
    <lineage>
        <taxon>Bacteria</taxon>
        <taxon>Bacillati</taxon>
        <taxon>Actinomycetota</taxon>
        <taxon>Acidimicrobiia</taxon>
        <taxon>Acidimicrobiales</taxon>
        <taxon>Iamiaceae</taxon>
        <taxon>Actinomarinicola</taxon>
    </lineage>
</organism>
<protein>
    <recommendedName>
        <fullName evidence="6">Probable hydrogen peroxide-inducible genes activator</fullName>
    </recommendedName>
</protein>
<sequence length="310" mass="33782">MNLRDLQYLVAVADHRHFGHAAEASFVSQPTLSTQIKKLEAELGVELVERSPRQVMLTAAGERVVERARVILQEANSIRGIAQQAADPESGSLRIGLFPTLAPYLLPHVVPRVHARFPRLELLLVEEKTEVVLQQLRTGELDVGILALPVAEAGLHVEPLFEEDFVLAVPTDHPLAASEELVDTSVLGGEDLLLLEEGHCLRDQALEVCHLSGGTERSGFRATSLETLRQMVAAGVGTTLLPELAVQPPVPASSDIHLRRFRPPAPRRRIAMLWRPTSVYADLLPQLADVVRDLPPGLVSQAEPPPLAVG</sequence>
<dbReference type="FunFam" id="3.40.190.10:FF:000027">
    <property type="entry name" value="DNA-binding transcriptional regulator OxyR"/>
    <property type="match status" value="1"/>
</dbReference>
<dbReference type="KEGG" id="atq:GH723_10075"/>
<name>A0A5Q2RIQ9_9ACTN</name>
<evidence type="ECO:0000256" key="6">
    <source>
        <dbReference type="ARBA" id="ARBA00040885"/>
    </source>
</evidence>
<feature type="domain" description="HTH lysR-type" evidence="7">
    <location>
        <begin position="1"/>
        <end position="58"/>
    </location>
</feature>
<dbReference type="InterPro" id="IPR036390">
    <property type="entry name" value="WH_DNA-bd_sf"/>
</dbReference>
<dbReference type="InterPro" id="IPR005119">
    <property type="entry name" value="LysR_subst-bd"/>
</dbReference>